<protein>
    <submittedName>
        <fullName evidence="3">Uncharacterized protein</fullName>
    </submittedName>
</protein>
<sequence length="130" mass="14546">MKSVQNYPPLLPKRRWEKSAEAKASTHESPDKLKAKLTGERTSLKVFQTNRPISTKRIAGSVVYAETPSPACSVPQPGSRKANRVKNVMCIDRLNCSIYTLLAYRFRTHHKVSLHVCEGISLPVPVKCNT</sequence>
<feature type="compositionally biased region" description="Basic and acidic residues" evidence="1">
    <location>
        <begin position="17"/>
        <end position="35"/>
    </location>
</feature>
<accession>A0A1I7WM12</accession>
<dbReference type="Proteomes" id="UP000095283">
    <property type="component" value="Unplaced"/>
</dbReference>
<evidence type="ECO:0000313" key="2">
    <source>
        <dbReference type="Proteomes" id="UP000095283"/>
    </source>
</evidence>
<proteinExistence type="predicted"/>
<organism evidence="2 3">
    <name type="scientific">Heterorhabditis bacteriophora</name>
    <name type="common">Entomopathogenic nematode worm</name>
    <dbReference type="NCBI Taxonomy" id="37862"/>
    <lineage>
        <taxon>Eukaryota</taxon>
        <taxon>Metazoa</taxon>
        <taxon>Ecdysozoa</taxon>
        <taxon>Nematoda</taxon>
        <taxon>Chromadorea</taxon>
        <taxon>Rhabditida</taxon>
        <taxon>Rhabditina</taxon>
        <taxon>Rhabditomorpha</taxon>
        <taxon>Strongyloidea</taxon>
        <taxon>Heterorhabditidae</taxon>
        <taxon>Heterorhabditis</taxon>
    </lineage>
</organism>
<evidence type="ECO:0000313" key="3">
    <source>
        <dbReference type="WBParaSite" id="Hba_06183"/>
    </source>
</evidence>
<name>A0A1I7WM12_HETBA</name>
<reference evidence="3" key="1">
    <citation type="submission" date="2016-11" db="UniProtKB">
        <authorList>
            <consortium name="WormBaseParasite"/>
        </authorList>
    </citation>
    <scope>IDENTIFICATION</scope>
</reference>
<evidence type="ECO:0000256" key="1">
    <source>
        <dbReference type="SAM" id="MobiDB-lite"/>
    </source>
</evidence>
<feature type="region of interest" description="Disordered" evidence="1">
    <location>
        <begin position="1"/>
        <end position="35"/>
    </location>
</feature>
<dbReference type="AlphaFoldDB" id="A0A1I7WM12"/>
<dbReference type="WBParaSite" id="Hba_06183">
    <property type="protein sequence ID" value="Hba_06183"/>
    <property type="gene ID" value="Hba_06183"/>
</dbReference>
<keyword evidence="2" id="KW-1185">Reference proteome</keyword>